<keyword evidence="2" id="KW-1185">Reference proteome</keyword>
<sequence length="52" mass="5701">MRHGIILFSMRLTGGDASPWLRIATLRGSRVRRARIVLLSANGIGTHAIMAE</sequence>
<dbReference type="RefSeq" id="WP_237347277.1">
    <property type="nucleotide sequence ID" value="NZ_JABWGX010000031.1"/>
</dbReference>
<name>A0ABU0LJ74_XANAG</name>
<dbReference type="Proteomes" id="UP001241747">
    <property type="component" value="Unassembled WGS sequence"/>
</dbReference>
<evidence type="ECO:0000313" key="2">
    <source>
        <dbReference type="Proteomes" id="UP001241747"/>
    </source>
</evidence>
<organism evidence="1 2">
    <name type="scientific">Xanthobacter agilis</name>
    <dbReference type="NCBI Taxonomy" id="47492"/>
    <lineage>
        <taxon>Bacteria</taxon>
        <taxon>Pseudomonadati</taxon>
        <taxon>Pseudomonadota</taxon>
        <taxon>Alphaproteobacteria</taxon>
        <taxon>Hyphomicrobiales</taxon>
        <taxon>Xanthobacteraceae</taxon>
        <taxon>Xanthobacter</taxon>
    </lineage>
</organism>
<reference evidence="1 2" key="1">
    <citation type="submission" date="2023-07" db="EMBL/GenBank/DDBJ databases">
        <title>Genomic Encyclopedia of Type Strains, Phase IV (KMG-IV): sequencing the most valuable type-strain genomes for metagenomic binning, comparative biology and taxonomic classification.</title>
        <authorList>
            <person name="Goeker M."/>
        </authorList>
    </citation>
    <scope>NUCLEOTIDE SEQUENCE [LARGE SCALE GENOMIC DNA]</scope>
    <source>
        <strain evidence="1 2">DSM 3770</strain>
    </source>
</reference>
<proteinExistence type="predicted"/>
<protein>
    <submittedName>
        <fullName evidence="1">Uncharacterized protein</fullName>
    </submittedName>
</protein>
<dbReference type="EMBL" id="JAUSVY010000013">
    <property type="protein sequence ID" value="MDQ0507149.1"/>
    <property type="molecule type" value="Genomic_DNA"/>
</dbReference>
<gene>
    <name evidence="1" type="ORF">QOZ94_003965</name>
</gene>
<accession>A0ABU0LJ74</accession>
<comment type="caution">
    <text evidence="1">The sequence shown here is derived from an EMBL/GenBank/DDBJ whole genome shotgun (WGS) entry which is preliminary data.</text>
</comment>
<evidence type="ECO:0000313" key="1">
    <source>
        <dbReference type="EMBL" id="MDQ0507149.1"/>
    </source>
</evidence>